<reference evidence="3 4" key="1">
    <citation type="submission" date="2017-06" db="EMBL/GenBank/DDBJ databases">
        <authorList>
            <person name="Kim H.J."/>
            <person name="Triplett B.A."/>
        </authorList>
    </citation>
    <scope>NUCLEOTIDE SEQUENCE [LARGE SCALE GENOMIC DNA]</scope>
    <source>
        <strain evidence="3 4">DSM 44272</strain>
    </source>
</reference>
<gene>
    <name evidence="3" type="ORF">SAMN06272737_12516</name>
</gene>
<evidence type="ECO:0000256" key="1">
    <source>
        <dbReference type="SAM" id="MobiDB-lite"/>
    </source>
</evidence>
<sequence length="141" mass="14305">MSRGSQLSAYVLIPALLLGVLTAFWNSSSAWAASSSSGDPGEPGSSSVTSVSSVSCSGDPCSSSSVSIVSCSGNVCTVTLSGDAVVSVQDTTFSVERIENGRATLRVNDQYVSCIQGQTVSVGSVTLTCTRVTSDTVTFTV</sequence>
<feature type="region of interest" description="Disordered" evidence="1">
    <location>
        <begin position="35"/>
        <end position="62"/>
    </location>
</feature>
<keyword evidence="2" id="KW-0732">Signal</keyword>
<dbReference type="EMBL" id="FZNO01000025">
    <property type="protein sequence ID" value="SNR78052.1"/>
    <property type="molecule type" value="Genomic_DNA"/>
</dbReference>
<dbReference type="Proteomes" id="UP000198403">
    <property type="component" value="Unassembled WGS sequence"/>
</dbReference>
<evidence type="ECO:0008006" key="5">
    <source>
        <dbReference type="Google" id="ProtNLM"/>
    </source>
</evidence>
<evidence type="ECO:0000313" key="3">
    <source>
        <dbReference type="EMBL" id="SNR78052.1"/>
    </source>
</evidence>
<evidence type="ECO:0000256" key="2">
    <source>
        <dbReference type="SAM" id="SignalP"/>
    </source>
</evidence>
<name>A0A238Z482_9ACTN</name>
<dbReference type="AlphaFoldDB" id="A0A238Z482"/>
<feature type="chain" id="PRO_5013235127" description="DUF3060 domain-containing protein" evidence="2">
    <location>
        <begin position="33"/>
        <end position="141"/>
    </location>
</feature>
<organism evidence="3 4">
    <name type="scientific">Blastococcus mobilis</name>
    <dbReference type="NCBI Taxonomy" id="1938746"/>
    <lineage>
        <taxon>Bacteria</taxon>
        <taxon>Bacillati</taxon>
        <taxon>Actinomycetota</taxon>
        <taxon>Actinomycetes</taxon>
        <taxon>Geodermatophilales</taxon>
        <taxon>Geodermatophilaceae</taxon>
        <taxon>Blastococcus</taxon>
    </lineage>
</organism>
<keyword evidence="4" id="KW-1185">Reference proteome</keyword>
<proteinExistence type="predicted"/>
<feature type="signal peptide" evidence="2">
    <location>
        <begin position="1"/>
        <end position="32"/>
    </location>
</feature>
<evidence type="ECO:0000313" key="4">
    <source>
        <dbReference type="Proteomes" id="UP000198403"/>
    </source>
</evidence>
<accession>A0A238Z482</accession>
<protein>
    <recommendedName>
        <fullName evidence="5">DUF3060 domain-containing protein</fullName>
    </recommendedName>
</protein>